<dbReference type="CDD" id="cd00462">
    <property type="entry name" value="PTH"/>
    <property type="match status" value="1"/>
</dbReference>
<dbReference type="Proteomes" id="UP000176377">
    <property type="component" value="Unassembled WGS sequence"/>
</dbReference>
<reference evidence="4 5" key="1">
    <citation type="journal article" date="2016" name="Nat. Commun.">
        <title>Thousands of microbial genomes shed light on interconnected biogeochemical processes in an aquifer system.</title>
        <authorList>
            <person name="Anantharaman K."/>
            <person name="Brown C.T."/>
            <person name="Hug L.A."/>
            <person name="Sharon I."/>
            <person name="Castelle C.J."/>
            <person name="Probst A.J."/>
            <person name="Thomas B.C."/>
            <person name="Singh A."/>
            <person name="Wilkins M.J."/>
            <person name="Karaoz U."/>
            <person name="Brodie E.L."/>
            <person name="Williams K.H."/>
            <person name="Hubbard S.S."/>
            <person name="Banfield J.F."/>
        </authorList>
    </citation>
    <scope>NUCLEOTIDE SEQUENCE [LARGE SCALE GENOMIC DNA]</scope>
</reference>
<evidence type="ECO:0000313" key="4">
    <source>
        <dbReference type="EMBL" id="OGG60827.1"/>
    </source>
</evidence>
<evidence type="ECO:0000256" key="2">
    <source>
        <dbReference type="ARBA" id="ARBA00022801"/>
    </source>
</evidence>
<dbReference type="InterPro" id="IPR001328">
    <property type="entry name" value="Pept_tRNA_hydro"/>
</dbReference>
<evidence type="ECO:0000313" key="5">
    <source>
        <dbReference type="Proteomes" id="UP000176377"/>
    </source>
</evidence>
<dbReference type="SUPFAM" id="SSF53178">
    <property type="entry name" value="Peptidyl-tRNA hydrolase-like"/>
    <property type="match status" value="1"/>
</dbReference>
<name>A0A1F6DHN4_9BACT</name>
<comment type="caution">
    <text evidence="4">The sequence shown here is derived from an EMBL/GenBank/DDBJ whole genome shotgun (WGS) entry which is preliminary data.</text>
</comment>
<evidence type="ECO:0008006" key="6">
    <source>
        <dbReference type="Google" id="ProtNLM"/>
    </source>
</evidence>
<gene>
    <name evidence="4" type="ORF">A2765_01830</name>
</gene>
<dbReference type="NCBIfam" id="TIGR00447">
    <property type="entry name" value="pth"/>
    <property type="match status" value="1"/>
</dbReference>
<accession>A0A1F6DHN4</accession>
<organism evidence="4 5">
    <name type="scientific">Candidatus Kaiserbacteria bacterium RIFCSPHIGHO2_01_FULL_56_24</name>
    <dbReference type="NCBI Taxonomy" id="1798487"/>
    <lineage>
        <taxon>Bacteria</taxon>
        <taxon>Candidatus Kaiseribacteriota</taxon>
    </lineage>
</organism>
<protein>
    <recommendedName>
        <fullName evidence="6">Peptidyl-tRNA hydrolase</fullName>
    </recommendedName>
</protein>
<keyword evidence="1" id="KW-0820">tRNA-binding</keyword>
<dbReference type="PANTHER" id="PTHR17224">
    <property type="entry name" value="PEPTIDYL-TRNA HYDROLASE"/>
    <property type="match status" value="1"/>
</dbReference>
<dbReference type="InterPro" id="IPR036416">
    <property type="entry name" value="Pept_tRNA_hydro_sf"/>
</dbReference>
<dbReference type="Pfam" id="PF01195">
    <property type="entry name" value="Pept_tRNA_hydro"/>
    <property type="match status" value="1"/>
</dbReference>
<dbReference type="AlphaFoldDB" id="A0A1F6DHN4"/>
<proteinExistence type="predicted"/>
<dbReference type="GO" id="GO:0000049">
    <property type="term" value="F:tRNA binding"/>
    <property type="evidence" value="ECO:0007669"/>
    <property type="project" value="UniProtKB-KW"/>
</dbReference>
<dbReference type="GO" id="GO:0004045">
    <property type="term" value="F:peptidyl-tRNA hydrolase activity"/>
    <property type="evidence" value="ECO:0007669"/>
    <property type="project" value="InterPro"/>
</dbReference>
<dbReference type="PANTHER" id="PTHR17224:SF1">
    <property type="entry name" value="PEPTIDYL-TRNA HYDROLASE"/>
    <property type="match status" value="1"/>
</dbReference>
<evidence type="ECO:0000256" key="3">
    <source>
        <dbReference type="ARBA" id="ARBA00022884"/>
    </source>
</evidence>
<keyword evidence="3" id="KW-0694">RNA-binding</keyword>
<evidence type="ECO:0000256" key="1">
    <source>
        <dbReference type="ARBA" id="ARBA00022555"/>
    </source>
</evidence>
<sequence length="202" mass="22350">MTWVIIGLGNPDEQYARTRHNAGRMAVQKFALLYDFGEWKEDSKSKSFIGRGLVERSVTVAVLPNTYMNKTGSAAAHYIKPARPGSVKGAEKLIAVYDDLDLPLGTIKVSFDRGSGGHRGIDSIMTALKTKKFVRIRIGISPVSAKGVAKKPEGEKDVEKFILGEFKADEMAQLKSVFKRVSEALKTIIMEGREIAMNRFNQ</sequence>
<keyword evidence="2" id="KW-0378">Hydrolase</keyword>
<dbReference type="EMBL" id="MFLA01000001">
    <property type="protein sequence ID" value="OGG60827.1"/>
    <property type="molecule type" value="Genomic_DNA"/>
</dbReference>
<dbReference type="Gene3D" id="3.40.50.1470">
    <property type="entry name" value="Peptidyl-tRNA hydrolase"/>
    <property type="match status" value="1"/>
</dbReference>